<proteinExistence type="predicted"/>
<dbReference type="GO" id="GO:0000160">
    <property type="term" value="P:phosphorelay signal transduction system"/>
    <property type="evidence" value="ECO:0007669"/>
    <property type="project" value="UniProtKB-KW"/>
</dbReference>
<gene>
    <name evidence="9" type="ORF">DWY26_21560</name>
    <name evidence="7" type="ORF">F2Y36_08195</name>
    <name evidence="8" type="ORF">F2Y39_06000</name>
</gene>
<comment type="catalytic activity">
    <reaction evidence="1">
        <text>ATP + protein L-histidine = ADP + protein N-phospho-L-histidine.</text>
        <dbReference type="EC" id="2.7.13.3"/>
    </reaction>
</comment>
<evidence type="ECO:0000313" key="10">
    <source>
        <dbReference type="Proteomes" id="UP000284205"/>
    </source>
</evidence>
<dbReference type="PRINTS" id="PR00344">
    <property type="entry name" value="BCTRLSENSOR"/>
</dbReference>
<keyword evidence="3" id="KW-0808">Transferase</keyword>
<dbReference type="Proteomes" id="UP000475905">
    <property type="component" value="Unassembled WGS sequence"/>
</dbReference>
<evidence type="ECO:0000313" key="9">
    <source>
        <dbReference type="EMBL" id="RGR66125.1"/>
    </source>
</evidence>
<dbReference type="PANTHER" id="PTHR43711:SF31">
    <property type="entry name" value="HISTIDINE KINASE"/>
    <property type="match status" value="1"/>
</dbReference>
<reference evidence="9 10" key="1">
    <citation type="submission" date="2018-08" db="EMBL/GenBank/DDBJ databases">
        <title>A genome reference for cultivated species of the human gut microbiota.</title>
        <authorList>
            <person name="Zou Y."/>
            <person name="Xue W."/>
            <person name="Luo G."/>
        </authorList>
    </citation>
    <scope>NUCLEOTIDE SEQUENCE [LARGE SCALE GENOMIC DNA]</scope>
    <source>
        <strain evidence="9 10">AF24-29LB</strain>
    </source>
</reference>
<dbReference type="EMBL" id="VVYJ01000002">
    <property type="protein sequence ID" value="KAA5480181.1"/>
    <property type="molecule type" value="Genomic_DNA"/>
</dbReference>
<name>A0A412FDA2_9BACE</name>
<dbReference type="KEGG" id="bcac:CGC64_09470"/>
<feature type="domain" description="Histidine kinase" evidence="6">
    <location>
        <begin position="27"/>
        <end position="85"/>
    </location>
</feature>
<dbReference type="EMBL" id="VVYP01000007">
    <property type="protein sequence ID" value="KAA5464221.1"/>
    <property type="molecule type" value="Genomic_DNA"/>
</dbReference>
<dbReference type="Proteomes" id="UP000427825">
    <property type="component" value="Unassembled WGS sequence"/>
</dbReference>
<evidence type="ECO:0000259" key="6">
    <source>
        <dbReference type="PROSITE" id="PS50109"/>
    </source>
</evidence>
<evidence type="ECO:0000256" key="3">
    <source>
        <dbReference type="ARBA" id="ARBA00022679"/>
    </source>
</evidence>
<keyword evidence="4" id="KW-0418">Kinase</keyword>
<comment type="caution">
    <text evidence="9">The sequence shown here is derived from an EMBL/GenBank/DDBJ whole genome shotgun (WGS) entry which is preliminary data.</text>
</comment>
<dbReference type="SUPFAM" id="SSF55874">
    <property type="entry name" value="ATPase domain of HSP90 chaperone/DNA topoisomerase II/histidine kinase"/>
    <property type="match status" value="1"/>
</dbReference>
<dbReference type="PROSITE" id="PS50109">
    <property type="entry name" value="HIS_KIN"/>
    <property type="match status" value="1"/>
</dbReference>
<protein>
    <recommendedName>
        <fullName evidence="2">histidine kinase</fullName>
        <ecNumber evidence="2">2.7.13.3</ecNumber>
    </recommendedName>
</protein>
<sequence length="86" mass="9754">MSLVYSFSEDEIGHGKFEELIKQEFRKQRIEPIFDRFYKSDEFEQESGLGLPICKIIVEKLSGRLGVSSEVGEGSCFSVYLPLADA</sequence>
<dbReference type="EC" id="2.7.13.3" evidence="2"/>
<dbReference type="InterPro" id="IPR004358">
    <property type="entry name" value="Sig_transdc_His_kin-like_C"/>
</dbReference>
<dbReference type="PANTHER" id="PTHR43711">
    <property type="entry name" value="TWO-COMPONENT HISTIDINE KINASE"/>
    <property type="match status" value="1"/>
</dbReference>
<evidence type="ECO:0000256" key="2">
    <source>
        <dbReference type="ARBA" id="ARBA00012438"/>
    </source>
</evidence>
<dbReference type="InterPro" id="IPR003594">
    <property type="entry name" value="HATPase_dom"/>
</dbReference>
<dbReference type="Proteomes" id="UP000284205">
    <property type="component" value="Unassembled WGS sequence"/>
</dbReference>
<dbReference type="Gene3D" id="3.30.565.10">
    <property type="entry name" value="Histidine kinase-like ATPase, C-terminal domain"/>
    <property type="match status" value="1"/>
</dbReference>
<dbReference type="AlphaFoldDB" id="A0A412FDA2"/>
<dbReference type="RefSeq" id="WP_081447305.1">
    <property type="nucleotide sequence ID" value="NZ_CAXKYF010000001.1"/>
</dbReference>
<keyword evidence="9" id="KW-0547">Nucleotide-binding</keyword>
<dbReference type="InterPro" id="IPR036890">
    <property type="entry name" value="HATPase_C_sf"/>
</dbReference>
<evidence type="ECO:0000256" key="5">
    <source>
        <dbReference type="ARBA" id="ARBA00023012"/>
    </source>
</evidence>
<keyword evidence="9" id="KW-0067">ATP-binding</keyword>
<dbReference type="InterPro" id="IPR050736">
    <property type="entry name" value="Sensor_HK_Regulatory"/>
</dbReference>
<dbReference type="GO" id="GO:0004673">
    <property type="term" value="F:protein histidine kinase activity"/>
    <property type="evidence" value="ECO:0007669"/>
    <property type="project" value="UniProtKB-EC"/>
</dbReference>
<evidence type="ECO:0000313" key="8">
    <source>
        <dbReference type="EMBL" id="KAA5480181.1"/>
    </source>
</evidence>
<organism evidence="9 10">
    <name type="scientific">Bacteroides caccae</name>
    <dbReference type="NCBI Taxonomy" id="47678"/>
    <lineage>
        <taxon>Bacteria</taxon>
        <taxon>Pseudomonadati</taxon>
        <taxon>Bacteroidota</taxon>
        <taxon>Bacteroidia</taxon>
        <taxon>Bacteroidales</taxon>
        <taxon>Bacteroidaceae</taxon>
        <taxon>Bacteroides</taxon>
    </lineage>
</organism>
<keyword evidence="5" id="KW-0902">Two-component regulatory system</keyword>
<dbReference type="Pfam" id="PF02518">
    <property type="entry name" value="HATPase_c"/>
    <property type="match status" value="1"/>
</dbReference>
<evidence type="ECO:0000313" key="7">
    <source>
        <dbReference type="EMBL" id="KAA5464221.1"/>
    </source>
</evidence>
<evidence type="ECO:0000256" key="4">
    <source>
        <dbReference type="ARBA" id="ARBA00022777"/>
    </source>
</evidence>
<accession>A0A412FDA2</accession>
<reference evidence="11 12" key="2">
    <citation type="journal article" date="2019" name="Nat. Med.">
        <title>A library of human gut bacterial isolates paired with longitudinal multiomics data enables mechanistic microbiome research.</title>
        <authorList>
            <person name="Poyet M."/>
            <person name="Groussin M."/>
            <person name="Gibbons S.M."/>
            <person name="Avila-Pacheco J."/>
            <person name="Jiang X."/>
            <person name="Kearney S.M."/>
            <person name="Perrotta A.R."/>
            <person name="Berdy B."/>
            <person name="Zhao S."/>
            <person name="Lieberman T.D."/>
            <person name="Swanson P.K."/>
            <person name="Smith M."/>
            <person name="Roesemann S."/>
            <person name="Alexander J.E."/>
            <person name="Rich S.A."/>
            <person name="Livny J."/>
            <person name="Vlamakis H."/>
            <person name="Clish C."/>
            <person name="Bullock K."/>
            <person name="Deik A."/>
            <person name="Scott J."/>
            <person name="Pierce K.A."/>
            <person name="Xavier R.J."/>
            <person name="Alm E.J."/>
        </authorList>
    </citation>
    <scope>NUCLEOTIDE SEQUENCE [LARGE SCALE GENOMIC DNA]</scope>
    <source>
        <strain evidence="8 11">BIOML-A25</strain>
        <strain evidence="7 12">BIOML-A31</strain>
    </source>
</reference>
<evidence type="ECO:0000313" key="12">
    <source>
        <dbReference type="Proteomes" id="UP000475905"/>
    </source>
</evidence>
<dbReference type="GO" id="GO:0005524">
    <property type="term" value="F:ATP binding"/>
    <property type="evidence" value="ECO:0007669"/>
    <property type="project" value="UniProtKB-KW"/>
</dbReference>
<dbReference type="EMBL" id="QRUO01000034">
    <property type="protein sequence ID" value="RGR66125.1"/>
    <property type="molecule type" value="Genomic_DNA"/>
</dbReference>
<evidence type="ECO:0000313" key="11">
    <source>
        <dbReference type="Proteomes" id="UP000427825"/>
    </source>
</evidence>
<evidence type="ECO:0000256" key="1">
    <source>
        <dbReference type="ARBA" id="ARBA00000085"/>
    </source>
</evidence>
<dbReference type="InterPro" id="IPR005467">
    <property type="entry name" value="His_kinase_dom"/>
</dbReference>